<dbReference type="EMBL" id="LNQE01000203">
    <property type="protein sequence ID" value="KUG28595.1"/>
    <property type="molecule type" value="Genomic_DNA"/>
</dbReference>
<evidence type="ECO:0000256" key="8">
    <source>
        <dbReference type="ARBA" id="ARBA00022917"/>
    </source>
</evidence>
<dbReference type="SUPFAM" id="SSF55174">
    <property type="entry name" value="Alpha-L RNA-binding motif"/>
    <property type="match status" value="1"/>
</dbReference>
<dbReference type="Gene3D" id="3.40.50.620">
    <property type="entry name" value="HUPs"/>
    <property type="match status" value="1"/>
</dbReference>
<keyword evidence="6" id="KW-0067">ATP-binding</keyword>
<accession>A0A0W8G7Y7</accession>
<evidence type="ECO:0000256" key="6">
    <source>
        <dbReference type="ARBA" id="ARBA00022840"/>
    </source>
</evidence>
<proteinExistence type="inferred from homology"/>
<dbReference type="FunFam" id="1.10.240.10:FF:000001">
    <property type="entry name" value="Tyrosine--tRNA ligase"/>
    <property type="match status" value="1"/>
</dbReference>
<comment type="caution">
    <text evidence="13">The sequence shown here is derived from an EMBL/GenBank/DDBJ whole genome shotgun (WGS) entry which is preliminary data.</text>
</comment>
<feature type="domain" description="RNA-binding S4" evidence="12">
    <location>
        <begin position="359"/>
        <end position="422"/>
    </location>
</feature>
<dbReference type="CDD" id="cd00165">
    <property type="entry name" value="S4"/>
    <property type="match status" value="1"/>
</dbReference>
<evidence type="ECO:0000256" key="11">
    <source>
        <dbReference type="ARBA" id="ARBA00048248"/>
    </source>
</evidence>
<reference evidence="13" key="1">
    <citation type="journal article" date="2015" name="Proc. Natl. Acad. Sci. U.S.A.">
        <title>Networks of energetic and metabolic interactions define dynamics in microbial communities.</title>
        <authorList>
            <person name="Embree M."/>
            <person name="Liu J.K."/>
            <person name="Al-Bassam M.M."/>
            <person name="Zengler K."/>
        </authorList>
    </citation>
    <scope>NUCLEOTIDE SEQUENCE</scope>
</reference>
<dbReference type="Gene3D" id="1.10.240.10">
    <property type="entry name" value="Tyrosyl-Transfer RNA Synthetase"/>
    <property type="match status" value="1"/>
</dbReference>
<dbReference type="EC" id="6.1.1.1" evidence="2"/>
<evidence type="ECO:0000256" key="2">
    <source>
        <dbReference type="ARBA" id="ARBA00013160"/>
    </source>
</evidence>
<dbReference type="InterPro" id="IPR002305">
    <property type="entry name" value="aa-tRNA-synth_Ic"/>
</dbReference>
<evidence type="ECO:0000256" key="9">
    <source>
        <dbReference type="ARBA" id="ARBA00023146"/>
    </source>
</evidence>
<dbReference type="FunFam" id="3.40.50.620:FF:000008">
    <property type="entry name" value="Tyrosine--tRNA ligase"/>
    <property type="match status" value="1"/>
</dbReference>
<dbReference type="InterPro" id="IPR001412">
    <property type="entry name" value="aa-tRNA-synth_I_CS"/>
</dbReference>
<dbReference type="AlphaFoldDB" id="A0A0W8G7Y7"/>
<dbReference type="Pfam" id="PF00579">
    <property type="entry name" value="tRNA-synt_1b"/>
    <property type="match status" value="1"/>
</dbReference>
<evidence type="ECO:0000256" key="3">
    <source>
        <dbReference type="ARBA" id="ARBA00022490"/>
    </source>
</evidence>
<dbReference type="GO" id="GO:0003723">
    <property type="term" value="F:RNA binding"/>
    <property type="evidence" value="ECO:0007669"/>
    <property type="project" value="UniProtKB-KW"/>
</dbReference>
<sequence length="429" mass="46956">MSRNIFDELSWRGLVNQVSDAENLREHLEAPDRVLYCGFDPTADSLHIGNLVPLLGLARFALAGHRPLFLLGGATGLIGDPSGKDKERTLNNADKVQASAEKIKAQAMAFFERMGVSGRIEPVNNLDWTKNLSIIDFLRDVGKHFTVNYMLAKESVKGRINREETGISYTEFSYMILQAYDFRHLSETRGCTLQIGGGDQFGNITAGLEFIRRSRPAPAFALTFPLITTASGAKFGKSEKGAIFLDKTLTSPYAFYQYWFNTDDRDVINYLKYFTLLDQESIDALAIDTADNPHLRLAQKRLALEVTTMIHGEDETRKVLDASQALFGSGDLSAADPATLRAALEAAPCVSHPSLEAIPPLPRLLADLGLCPSNSQARKDIKAGAISINGQRITAEEHAYGPGDLLAGHILLVRKGKRNYGVVTLGDGA</sequence>
<keyword evidence="3" id="KW-0963">Cytoplasm</keyword>
<dbReference type="SUPFAM" id="SSF52374">
    <property type="entry name" value="Nucleotidylyl transferase"/>
    <property type="match status" value="1"/>
</dbReference>
<dbReference type="InterPro" id="IPR036986">
    <property type="entry name" value="S4_RNA-bd_sf"/>
</dbReference>
<dbReference type="HAMAP" id="MF_02006">
    <property type="entry name" value="Tyr_tRNA_synth_type1"/>
    <property type="match status" value="1"/>
</dbReference>
<keyword evidence="7" id="KW-0694">RNA-binding</keyword>
<dbReference type="PROSITE" id="PS50889">
    <property type="entry name" value="S4"/>
    <property type="match status" value="1"/>
</dbReference>
<keyword evidence="4 13" id="KW-0436">Ligase</keyword>
<dbReference type="PANTHER" id="PTHR11766:SF0">
    <property type="entry name" value="TYROSINE--TRNA LIGASE, MITOCHONDRIAL"/>
    <property type="match status" value="1"/>
</dbReference>
<dbReference type="GO" id="GO:0005829">
    <property type="term" value="C:cytosol"/>
    <property type="evidence" value="ECO:0007669"/>
    <property type="project" value="TreeGrafter"/>
</dbReference>
<dbReference type="Pfam" id="PF22421">
    <property type="entry name" value="SYY_C-terminal"/>
    <property type="match status" value="1"/>
</dbReference>
<dbReference type="InterPro" id="IPR014729">
    <property type="entry name" value="Rossmann-like_a/b/a_fold"/>
</dbReference>
<dbReference type="InterPro" id="IPR024088">
    <property type="entry name" value="Tyr-tRNA-ligase_bac-type"/>
</dbReference>
<dbReference type="GO" id="GO:0006437">
    <property type="term" value="P:tyrosyl-tRNA aminoacylation"/>
    <property type="evidence" value="ECO:0007669"/>
    <property type="project" value="InterPro"/>
</dbReference>
<keyword evidence="5" id="KW-0547">Nucleotide-binding</keyword>
<protein>
    <recommendedName>
        <fullName evidence="2">tyrosine--tRNA ligase</fullName>
        <ecNumber evidence="2">6.1.1.1</ecNumber>
    </recommendedName>
    <alternativeName>
        <fullName evidence="10">Tyrosyl-tRNA synthetase</fullName>
    </alternativeName>
</protein>
<keyword evidence="9 13" id="KW-0030">Aminoacyl-tRNA synthetase</keyword>
<dbReference type="InterPro" id="IPR024107">
    <property type="entry name" value="Tyr-tRNA-ligase_bac_1"/>
</dbReference>
<evidence type="ECO:0000256" key="5">
    <source>
        <dbReference type="ARBA" id="ARBA00022741"/>
    </source>
</evidence>
<keyword evidence="8" id="KW-0648">Protein biosynthesis</keyword>
<dbReference type="GO" id="GO:0005524">
    <property type="term" value="F:ATP binding"/>
    <property type="evidence" value="ECO:0007669"/>
    <property type="project" value="UniProtKB-KW"/>
</dbReference>
<dbReference type="PROSITE" id="PS00178">
    <property type="entry name" value="AA_TRNA_LIGASE_I"/>
    <property type="match status" value="1"/>
</dbReference>
<dbReference type="InterPro" id="IPR054608">
    <property type="entry name" value="SYY-like_C"/>
</dbReference>
<dbReference type="GO" id="GO:0042802">
    <property type="term" value="F:identical protein binding"/>
    <property type="evidence" value="ECO:0007669"/>
    <property type="project" value="UniProtKB-ARBA"/>
</dbReference>
<dbReference type="CDD" id="cd00805">
    <property type="entry name" value="TyrRS_core"/>
    <property type="match status" value="1"/>
</dbReference>
<dbReference type="InterPro" id="IPR002942">
    <property type="entry name" value="S4_RNA-bd"/>
</dbReference>
<gene>
    <name evidence="13" type="ORF">ASZ90_001536</name>
</gene>
<evidence type="ECO:0000256" key="7">
    <source>
        <dbReference type="ARBA" id="ARBA00022884"/>
    </source>
</evidence>
<organism evidence="13">
    <name type="scientific">hydrocarbon metagenome</name>
    <dbReference type="NCBI Taxonomy" id="938273"/>
    <lineage>
        <taxon>unclassified sequences</taxon>
        <taxon>metagenomes</taxon>
        <taxon>ecological metagenomes</taxon>
    </lineage>
</organism>
<name>A0A0W8G7Y7_9ZZZZ</name>
<dbReference type="SMART" id="SM00363">
    <property type="entry name" value="S4"/>
    <property type="match status" value="1"/>
</dbReference>
<dbReference type="Gene3D" id="3.10.290.10">
    <property type="entry name" value="RNA-binding S4 domain"/>
    <property type="match status" value="1"/>
</dbReference>
<dbReference type="NCBIfam" id="TIGR00234">
    <property type="entry name" value="tyrS"/>
    <property type="match status" value="1"/>
</dbReference>
<dbReference type="InterPro" id="IPR002307">
    <property type="entry name" value="Tyr-tRNA-ligase"/>
</dbReference>
<evidence type="ECO:0000259" key="12">
    <source>
        <dbReference type="SMART" id="SM00363"/>
    </source>
</evidence>
<dbReference type="GO" id="GO:0004831">
    <property type="term" value="F:tyrosine-tRNA ligase activity"/>
    <property type="evidence" value="ECO:0007669"/>
    <property type="project" value="UniProtKB-EC"/>
</dbReference>
<evidence type="ECO:0000256" key="4">
    <source>
        <dbReference type="ARBA" id="ARBA00022598"/>
    </source>
</evidence>
<evidence type="ECO:0000256" key="10">
    <source>
        <dbReference type="ARBA" id="ARBA00033323"/>
    </source>
</evidence>
<evidence type="ECO:0000313" key="13">
    <source>
        <dbReference type="EMBL" id="KUG28595.1"/>
    </source>
</evidence>
<comment type="catalytic activity">
    <reaction evidence="11">
        <text>tRNA(Tyr) + L-tyrosine + ATP = L-tyrosyl-tRNA(Tyr) + AMP + diphosphate + H(+)</text>
        <dbReference type="Rhea" id="RHEA:10220"/>
        <dbReference type="Rhea" id="RHEA-COMP:9706"/>
        <dbReference type="Rhea" id="RHEA-COMP:9707"/>
        <dbReference type="ChEBI" id="CHEBI:15378"/>
        <dbReference type="ChEBI" id="CHEBI:30616"/>
        <dbReference type="ChEBI" id="CHEBI:33019"/>
        <dbReference type="ChEBI" id="CHEBI:58315"/>
        <dbReference type="ChEBI" id="CHEBI:78442"/>
        <dbReference type="ChEBI" id="CHEBI:78536"/>
        <dbReference type="ChEBI" id="CHEBI:456215"/>
        <dbReference type="EC" id="6.1.1.1"/>
    </reaction>
</comment>
<comment type="subcellular location">
    <subcellularLocation>
        <location evidence="1">Cytoplasm</location>
    </subcellularLocation>
</comment>
<evidence type="ECO:0000256" key="1">
    <source>
        <dbReference type="ARBA" id="ARBA00004496"/>
    </source>
</evidence>
<dbReference type="PANTHER" id="PTHR11766">
    <property type="entry name" value="TYROSYL-TRNA SYNTHETASE"/>
    <property type="match status" value="1"/>
</dbReference>
<dbReference type="PRINTS" id="PR01040">
    <property type="entry name" value="TRNASYNTHTYR"/>
</dbReference>